<evidence type="ECO:0000313" key="2">
    <source>
        <dbReference type="Proteomes" id="UP000010793"/>
    </source>
</evidence>
<dbReference type="AlphaFoldDB" id="A0A3B6VL46"/>
<keyword evidence="2" id="KW-1185">Reference proteome</keyword>
<evidence type="ECO:0000313" key="1">
    <source>
        <dbReference type="EMBL" id="AGA66488.1"/>
    </source>
</evidence>
<reference evidence="1 2" key="1">
    <citation type="journal article" date="2013" name="Genome Announc.">
        <title>Complete Genome Sequence of the Porcine Strain Brachyspira pilosicoli P43/6/78(T.).</title>
        <authorList>
            <person name="Lin C."/>
            <person name="den Bakker H.C."/>
            <person name="Suzuki H."/>
            <person name="Lefebure T."/>
            <person name="Ponnala L."/>
            <person name="Sun Q."/>
            <person name="Stanhope M.J."/>
            <person name="Wiedmann M."/>
            <person name="Duhamel G.E."/>
        </authorList>
    </citation>
    <scope>NUCLEOTIDE SEQUENCE [LARGE SCALE GENOMIC DNA]</scope>
    <source>
        <strain evidence="1 2">P43/6/78</strain>
    </source>
</reference>
<dbReference type="KEGG" id="bpip:BPP43_06230"/>
<protein>
    <submittedName>
        <fullName evidence="1">Uncharacterized protein</fullName>
    </submittedName>
</protein>
<dbReference type="EMBL" id="CP002873">
    <property type="protein sequence ID" value="AGA66488.1"/>
    <property type="molecule type" value="Genomic_DNA"/>
</dbReference>
<name>A0A3B6VL46_BRAPL</name>
<accession>A0A3B6VL46</accession>
<gene>
    <name evidence="1" type="ORF">BPP43_06230</name>
</gene>
<dbReference type="RefSeq" id="WP_015274433.1">
    <property type="nucleotide sequence ID" value="NC_019908.1"/>
</dbReference>
<dbReference type="Proteomes" id="UP000010793">
    <property type="component" value="Chromosome"/>
</dbReference>
<proteinExistence type="predicted"/>
<organism evidence="1 2">
    <name type="scientific">Brachyspira pilosicoli P43/6/78</name>
    <dbReference type="NCBI Taxonomy" id="1042417"/>
    <lineage>
        <taxon>Bacteria</taxon>
        <taxon>Pseudomonadati</taxon>
        <taxon>Spirochaetota</taxon>
        <taxon>Spirochaetia</taxon>
        <taxon>Brachyspirales</taxon>
        <taxon>Brachyspiraceae</taxon>
        <taxon>Brachyspira</taxon>
    </lineage>
</organism>
<sequence length="220" mass="25617">MRKYFTFITLLFLLSFFNLLHSQDISFEELYNKIKDNYTTIYPKRFDAYIEGKIVEAQISTIPAKNYLSSKDKIRLKFTLVQNSKPNIVLENVDSFYAKMFSVFEEPLETVGFYAIVSESYSSLSKKFTVDSLKEDNDKYEVVLRAVGENKDYSINYTINKNSLLVESADYYNKKSKIYDVDISYTNIDNYTVPEIIKYKSSDGKVNSQIQFVDIKVSSK</sequence>